<dbReference type="Gene3D" id="1.10.12.10">
    <property type="entry name" value="Lyase 2-enoyl-coa Hydratase, Chain A, domain 2"/>
    <property type="match status" value="1"/>
</dbReference>
<dbReference type="PANTHER" id="PTHR43459">
    <property type="entry name" value="ENOYL-COA HYDRATASE"/>
    <property type="match status" value="1"/>
</dbReference>
<dbReference type="PROSITE" id="PS00166">
    <property type="entry name" value="ENOYL_COA_HYDRATASE"/>
    <property type="match status" value="1"/>
</dbReference>
<keyword evidence="4" id="KW-1185">Reference proteome</keyword>
<organism evidence="3 4">
    <name type="scientific">Sporosarcina ureilytica</name>
    <dbReference type="NCBI Taxonomy" id="298596"/>
    <lineage>
        <taxon>Bacteria</taxon>
        <taxon>Bacillati</taxon>
        <taxon>Bacillota</taxon>
        <taxon>Bacilli</taxon>
        <taxon>Bacillales</taxon>
        <taxon>Caryophanaceae</taxon>
        <taxon>Sporosarcina</taxon>
    </lineage>
</organism>
<protein>
    <submittedName>
        <fullName evidence="3">Enoyl-CoA hydratase</fullName>
    </submittedName>
</protein>
<accession>A0A1D8JJ36</accession>
<dbReference type="Proteomes" id="UP000185746">
    <property type="component" value="Chromosome"/>
</dbReference>
<evidence type="ECO:0000313" key="3">
    <source>
        <dbReference type="EMBL" id="AOV08700.1"/>
    </source>
</evidence>
<dbReference type="GO" id="GO:0003824">
    <property type="term" value="F:catalytic activity"/>
    <property type="evidence" value="ECO:0007669"/>
    <property type="project" value="InterPro"/>
</dbReference>
<reference evidence="3 4" key="1">
    <citation type="submission" date="2016-09" db="EMBL/GenBank/DDBJ databases">
        <title>Complete genome sequence of the Lysinibacillus sphaericus LMG 22257, a specie of Bacillus with ureolytic activity that can effectively biodeposit calcium carbonate.</title>
        <authorList>
            <person name="Yan W."/>
        </authorList>
    </citation>
    <scope>NUCLEOTIDE SEQUENCE [LARGE SCALE GENOMIC DNA]</scope>
    <source>
        <strain evidence="3 4">LMG 22257</strain>
    </source>
</reference>
<comment type="similarity">
    <text evidence="1 2">Belongs to the enoyl-CoA hydratase/isomerase family.</text>
</comment>
<dbReference type="EMBL" id="CP017560">
    <property type="protein sequence ID" value="AOV08700.1"/>
    <property type="molecule type" value="Genomic_DNA"/>
</dbReference>
<dbReference type="Pfam" id="PF00378">
    <property type="entry name" value="ECH_1"/>
    <property type="match status" value="1"/>
</dbReference>
<dbReference type="AlphaFoldDB" id="A0A1D8JJ36"/>
<proteinExistence type="inferred from homology"/>
<dbReference type="InterPro" id="IPR018376">
    <property type="entry name" value="Enoyl-CoA_hyd/isom_CS"/>
</dbReference>
<dbReference type="PANTHER" id="PTHR43459:SF1">
    <property type="entry name" value="EG:BACN32G11.4 PROTEIN"/>
    <property type="match status" value="1"/>
</dbReference>
<evidence type="ECO:0000256" key="2">
    <source>
        <dbReference type="RuleBase" id="RU003707"/>
    </source>
</evidence>
<dbReference type="InterPro" id="IPR001753">
    <property type="entry name" value="Enoyl-CoA_hydra/iso"/>
</dbReference>
<sequence>MSKSEHLLTQINEGIMHLTLNRPDRLNAFSPEMMSGLKQAIDKAKQDDAIRVVVLSGAGRAFSAGGDVKTMGQSNPVQAYNHIGKLNELILQMRDLDKPIISAVHGFAAGAGFNLALACDLILAAEGSKFVMSFSQVGLISDGGGSYFLPRLIGLHRAKELFFSAEPIPAEEARHLGLLNQIYPLDTFEENVKEYALKIASGPITTYGFIKKVANHSLTSNLDEILELERIIQSTLITTKDHQEGVQAFIDKRKPNFRQANEDLYS</sequence>
<dbReference type="RefSeq" id="WP_075528865.1">
    <property type="nucleotide sequence ID" value="NZ_CP017560.1"/>
</dbReference>
<evidence type="ECO:0000313" key="4">
    <source>
        <dbReference type="Proteomes" id="UP000185746"/>
    </source>
</evidence>
<dbReference type="InterPro" id="IPR029045">
    <property type="entry name" value="ClpP/crotonase-like_dom_sf"/>
</dbReference>
<dbReference type="InterPro" id="IPR014748">
    <property type="entry name" value="Enoyl-CoA_hydra_C"/>
</dbReference>
<name>A0A1D8JJ36_9BACL</name>
<dbReference type="CDD" id="cd06558">
    <property type="entry name" value="crotonase-like"/>
    <property type="match status" value="1"/>
</dbReference>
<dbReference type="SUPFAM" id="SSF52096">
    <property type="entry name" value="ClpP/crotonase"/>
    <property type="match status" value="1"/>
</dbReference>
<evidence type="ECO:0000256" key="1">
    <source>
        <dbReference type="ARBA" id="ARBA00005254"/>
    </source>
</evidence>
<gene>
    <name evidence="3" type="ORF">BI350_14895</name>
</gene>
<dbReference type="Gene3D" id="3.90.226.10">
    <property type="entry name" value="2-enoyl-CoA Hydratase, Chain A, domain 1"/>
    <property type="match status" value="1"/>
</dbReference>
<dbReference type="KEGG" id="surl:BI350_14895"/>